<name>A0ABQ7EBX2_BRACR</name>
<dbReference type="Proteomes" id="UP000266723">
    <property type="component" value="Unassembled WGS sequence"/>
</dbReference>
<feature type="chain" id="PRO_5047047748" evidence="1">
    <location>
        <begin position="19"/>
        <end position="150"/>
    </location>
</feature>
<gene>
    <name evidence="2" type="ORF">DY000_02022589</name>
</gene>
<proteinExistence type="predicted"/>
<protein>
    <submittedName>
        <fullName evidence="2">Uncharacterized protein</fullName>
    </submittedName>
</protein>
<reference evidence="2 3" key="1">
    <citation type="journal article" date="2020" name="BMC Genomics">
        <title>Intraspecific diversification of the crop wild relative Brassica cretica Lam. using demographic model selection.</title>
        <authorList>
            <person name="Kioukis A."/>
            <person name="Michalopoulou V.A."/>
            <person name="Briers L."/>
            <person name="Pirintsos S."/>
            <person name="Studholme D.J."/>
            <person name="Pavlidis P."/>
            <person name="Sarris P.F."/>
        </authorList>
    </citation>
    <scope>NUCLEOTIDE SEQUENCE [LARGE SCALE GENOMIC DNA]</scope>
    <source>
        <strain evidence="3">cv. PFS-1207/04</strain>
    </source>
</reference>
<evidence type="ECO:0000313" key="2">
    <source>
        <dbReference type="EMBL" id="KAF3594060.1"/>
    </source>
</evidence>
<feature type="signal peptide" evidence="1">
    <location>
        <begin position="1"/>
        <end position="18"/>
    </location>
</feature>
<accession>A0ABQ7EBX2</accession>
<evidence type="ECO:0000313" key="3">
    <source>
        <dbReference type="Proteomes" id="UP000266723"/>
    </source>
</evidence>
<keyword evidence="3" id="KW-1185">Reference proteome</keyword>
<dbReference type="EMBL" id="QGKV02000299">
    <property type="protein sequence ID" value="KAF3594060.1"/>
    <property type="molecule type" value="Genomic_DNA"/>
</dbReference>
<evidence type="ECO:0000256" key="1">
    <source>
        <dbReference type="SAM" id="SignalP"/>
    </source>
</evidence>
<sequence length="150" mass="16852">MNHLSFLCFVLVFIVSHDHDDVPRLVGHRKHVDQKLPAKPKGPHSPLQFSAQSIPQGPTTCFINSKTIIYGVMYGKDMASSITKCNGNHWESREDEIYHQWASMYAWYAAISKASSFGASCISVGYCWLFPSFFFTKWSLAAAVASKKSQ</sequence>
<organism evidence="2 3">
    <name type="scientific">Brassica cretica</name>
    <name type="common">Mustard</name>
    <dbReference type="NCBI Taxonomy" id="69181"/>
    <lineage>
        <taxon>Eukaryota</taxon>
        <taxon>Viridiplantae</taxon>
        <taxon>Streptophyta</taxon>
        <taxon>Embryophyta</taxon>
        <taxon>Tracheophyta</taxon>
        <taxon>Spermatophyta</taxon>
        <taxon>Magnoliopsida</taxon>
        <taxon>eudicotyledons</taxon>
        <taxon>Gunneridae</taxon>
        <taxon>Pentapetalae</taxon>
        <taxon>rosids</taxon>
        <taxon>malvids</taxon>
        <taxon>Brassicales</taxon>
        <taxon>Brassicaceae</taxon>
        <taxon>Brassiceae</taxon>
        <taxon>Brassica</taxon>
    </lineage>
</organism>
<keyword evidence="1" id="KW-0732">Signal</keyword>
<comment type="caution">
    <text evidence="2">The sequence shown here is derived from an EMBL/GenBank/DDBJ whole genome shotgun (WGS) entry which is preliminary data.</text>
</comment>